<organism evidence="1 2">
    <name type="scientific">Eumeta variegata</name>
    <name type="common">Bagworm moth</name>
    <name type="synonym">Eumeta japonica</name>
    <dbReference type="NCBI Taxonomy" id="151549"/>
    <lineage>
        <taxon>Eukaryota</taxon>
        <taxon>Metazoa</taxon>
        <taxon>Ecdysozoa</taxon>
        <taxon>Arthropoda</taxon>
        <taxon>Hexapoda</taxon>
        <taxon>Insecta</taxon>
        <taxon>Pterygota</taxon>
        <taxon>Neoptera</taxon>
        <taxon>Endopterygota</taxon>
        <taxon>Lepidoptera</taxon>
        <taxon>Glossata</taxon>
        <taxon>Ditrysia</taxon>
        <taxon>Tineoidea</taxon>
        <taxon>Psychidae</taxon>
        <taxon>Oiketicinae</taxon>
        <taxon>Eumeta</taxon>
    </lineage>
</organism>
<dbReference type="EMBL" id="BGZK01000955">
    <property type="protein sequence ID" value="GBP66361.1"/>
    <property type="molecule type" value="Genomic_DNA"/>
</dbReference>
<comment type="caution">
    <text evidence="1">The sequence shown here is derived from an EMBL/GenBank/DDBJ whole genome shotgun (WGS) entry which is preliminary data.</text>
</comment>
<dbReference type="AlphaFoldDB" id="A0A4C1XR68"/>
<sequence>MHSAPGSPPPKDTRNDGRAISALPTFLVEIEYLKKGVLMEEWGDGRVYGPPEISPTGRNTTAEAATSHSYSVRVWYFIDETVYFYDAAELATVWVYYISRIMGAGPSEPQHLFHSEHLIPLTPSCRHERYRNSGAVSRSTVFFGAGVWHNHHV</sequence>
<evidence type="ECO:0000313" key="1">
    <source>
        <dbReference type="EMBL" id="GBP66361.1"/>
    </source>
</evidence>
<keyword evidence="2" id="KW-1185">Reference proteome</keyword>
<evidence type="ECO:0000313" key="2">
    <source>
        <dbReference type="Proteomes" id="UP000299102"/>
    </source>
</evidence>
<reference evidence="1 2" key="1">
    <citation type="journal article" date="2019" name="Commun. Biol.">
        <title>The bagworm genome reveals a unique fibroin gene that provides high tensile strength.</title>
        <authorList>
            <person name="Kono N."/>
            <person name="Nakamura H."/>
            <person name="Ohtoshi R."/>
            <person name="Tomita M."/>
            <person name="Numata K."/>
            <person name="Arakawa K."/>
        </authorList>
    </citation>
    <scope>NUCLEOTIDE SEQUENCE [LARGE SCALE GENOMIC DNA]</scope>
</reference>
<name>A0A4C1XR68_EUMVA</name>
<gene>
    <name evidence="1" type="ORF">EVAR_88471_1</name>
</gene>
<protein>
    <submittedName>
        <fullName evidence="1">Uncharacterized protein</fullName>
    </submittedName>
</protein>
<dbReference type="Proteomes" id="UP000299102">
    <property type="component" value="Unassembled WGS sequence"/>
</dbReference>
<proteinExistence type="predicted"/>
<accession>A0A4C1XR68</accession>